<keyword evidence="2" id="KW-1185">Reference proteome</keyword>
<reference evidence="1 2" key="1">
    <citation type="submission" date="2020-11" db="EMBL/GenBank/DDBJ databases">
        <title>Enhanced detection system for hospital associated transmission using whole genome sequencing surveillance.</title>
        <authorList>
            <person name="Harrison L.H."/>
            <person name="Van Tyne D."/>
            <person name="Marsh J.W."/>
            <person name="Griffith M.P."/>
            <person name="Snyder D.J."/>
            <person name="Cooper V.S."/>
            <person name="Mustapha M."/>
        </authorList>
    </citation>
    <scope>NUCLEOTIDE SEQUENCE [LARGE SCALE GENOMIC DNA]</scope>
    <source>
        <strain evidence="1 2">PR00075</strain>
    </source>
</reference>
<comment type="caution">
    <text evidence="1">The sequence shown here is derived from an EMBL/GenBank/DDBJ whole genome shotgun (WGS) entry which is preliminary data.</text>
</comment>
<dbReference type="EMBL" id="JADSJP010000003">
    <property type="protein sequence ID" value="MBG2878237.1"/>
    <property type="molecule type" value="Genomic_DNA"/>
</dbReference>
<name>A0ABS0IS60_9GAMM</name>
<dbReference type="RefSeq" id="WP_196566418.1">
    <property type="nucleotide sequence ID" value="NZ_JADRYY010000004.1"/>
</dbReference>
<proteinExistence type="predicted"/>
<accession>A0ABS0IS60</accession>
<protein>
    <submittedName>
        <fullName evidence="1">Uncharacterized protein</fullName>
    </submittedName>
</protein>
<evidence type="ECO:0000313" key="1">
    <source>
        <dbReference type="EMBL" id="MBG2878237.1"/>
    </source>
</evidence>
<dbReference type="Proteomes" id="UP000614721">
    <property type="component" value="Unassembled WGS sequence"/>
</dbReference>
<organism evidence="1 2">
    <name type="scientific">Proteus alimentorum</name>
    <dbReference type="NCBI Taxonomy" id="1973495"/>
    <lineage>
        <taxon>Bacteria</taxon>
        <taxon>Pseudomonadati</taxon>
        <taxon>Pseudomonadota</taxon>
        <taxon>Gammaproteobacteria</taxon>
        <taxon>Enterobacterales</taxon>
        <taxon>Morganellaceae</taxon>
        <taxon>Proteus</taxon>
    </lineage>
</organism>
<gene>
    <name evidence="1" type="ORF">I4902_03015</name>
</gene>
<evidence type="ECO:0000313" key="2">
    <source>
        <dbReference type="Proteomes" id="UP000614721"/>
    </source>
</evidence>
<sequence length="134" mass="15342">MNGKQFDIPITINHKEAIAELRLTTSPERKCKITVDIEGHHYGEFSATDYFACLDAIRNQLTDVIFHCHGARIDTYPSGMSRDMGSGMAVYCMKMGKQALQEDLVGTFNDYRNETLVTPSEQRKFFLLWLESLR</sequence>